<dbReference type="InterPro" id="IPR003431">
    <property type="entry name" value="B-propeller_Phytase"/>
</dbReference>
<dbReference type="PROSITE" id="PS51662">
    <property type="entry name" value="BP_PHYTASE"/>
    <property type="match status" value="1"/>
</dbReference>
<comment type="caution">
    <text evidence="8">The sequence shown here is derived from an EMBL/GenBank/DDBJ whole genome shotgun (WGS) entry which is preliminary data.</text>
</comment>
<name>A0ABV0JFT2_9CYAN</name>
<dbReference type="SUPFAM" id="SSF56219">
    <property type="entry name" value="DNase I-like"/>
    <property type="match status" value="1"/>
</dbReference>
<dbReference type="Proteomes" id="UP001464891">
    <property type="component" value="Unassembled WGS sequence"/>
</dbReference>
<dbReference type="InterPro" id="IPR011049">
    <property type="entry name" value="Serralysin-like_metalloprot_C"/>
</dbReference>
<dbReference type="PRINTS" id="PR01488">
    <property type="entry name" value="RTXTOXINA"/>
</dbReference>
<dbReference type="Gene3D" id="2.120.10.30">
    <property type="entry name" value="TolB, C-terminal domain"/>
    <property type="match status" value="1"/>
</dbReference>
<keyword evidence="2" id="KW-0800">Toxin</keyword>
<dbReference type="InterPro" id="IPR018511">
    <property type="entry name" value="Hemolysin-typ_Ca-bd_CS"/>
</dbReference>
<evidence type="ECO:0000256" key="3">
    <source>
        <dbReference type="ARBA" id="ARBA00022737"/>
    </source>
</evidence>
<dbReference type="InterPro" id="IPR001343">
    <property type="entry name" value="Hemolysn_Ca-bd"/>
</dbReference>
<dbReference type="Pfam" id="PF02333">
    <property type="entry name" value="Phytase"/>
    <property type="match status" value="1"/>
</dbReference>
<dbReference type="EMBL" id="JAMPKM010000021">
    <property type="protein sequence ID" value="MEP0820163.1"/>
    <property type="molecule type" value="Genomic_DNA"/>
</dbReference>
<protein>
    <submittedName>
        <fullName evidence="8">Phytase</fullName>
    </submittedName>
</protein>
<accession>A0ABV0JFT2</accession>
<keyword evidence="4" id="KW-0843">Virulence</keyword>
<dbReference type="PROSITE" id="PS00330">
    <property type="entry name" value="HEMOLYSIN_CALCIUM"/>
    <property type="match status" value="3"/>
</dbReference>
<dbReference type="RefSeq" id="WP_190442173.1">
    <property type="nucleotide sequence ID" value="NZ_JAMPKM010000021.1"/>
</dbReference>
<evidence type="ECO:0000259" key="7">
    <source>
        <dbReference type="PROSITE" id="PS51662"/>
    </source>
</evidence>
<dbReference type="InterPro" id="IPR005135">
    <property type="entry name" value="Endo/exonuclease/phosphatase"/>
</dbReference>
<evidence type="ECO:0000313" key="8">
    <source>
        <dbReference type="EMBL" id="MEP0820163.1"/>
    </source>
</evidence>
<dbReference type="Pfam" id="PF13449">
    <property type="entry name" value="Phytase-like"/>
    <property type="match status" value="1"/>
</dbReference>
<dbReference type="Pfam" id="PF03372">
    <property type="entry name" value="Exo_endo_phos"/>
    <property type="match status" value="1"/>
</dbReference>
<evidence type="ECO:0000256" key="6">
    <source>
        <dbReference type="SAM" id="MobiDB-lite"/>
    </source>
</evidence>
<proteinExistence type="predicted"/>
<feature type="domain" description="BPP" evidence="7">
    <location>
        <begin position="750"/>
        <end position="1120"/>
    </location>
</feature>
<keyword evidence="5" id="KW-0472">Membrane</keyword>
<dbReference type="Gene3D" id="2.150.10.10">
    <property type="entry name" value="Serralysin-like metalloprotease, C-terminal"/>
    <property type="match status" value="1"/>
</dbReference>
<evidence type="ECO:0000256" key="5">
    <source>
        <dbReference type="ARBA" id="ARBA00023136"/>
    </source>
</evidence>
<dbReference type="PANTHER" id="PTHR37957:SF1">
    <property type="entry name" value="PHYTASE-LIKE DOMAIN-CONTAINING PROTEIN"/>
    <property type="match status" value="1"/>
</dbReference>
<organism evidence="8 9">
    <name type="scientific">Trichocoleus desertorum GB2-A4</name>
    <dbReference type="NCBI Taxonomy" id="2933944"/>
    <lineage>
        <taxon>Bacteria</taxon>
        <taxon>Bacillati</taxon>
        <taxon>Cyanobacteriota</taxon>
        <taxon>Cyanophyceae</taxon>
        <taxon>Leptolyngbyales</taxon>
        <taxon>Trichocoleusaceae</taxon>
        <taxon>Trichocoleus</taxon>
    </lineage>
</organism>
<dbReference type="PRINTS" id="PR00313">
    <property type="entry name" value="CABNDNGRPT"/>
</dbReference>
<dbReference type="PANTHER" id="PTHR37957">
    <property type="entry name" value="BLR7070 PROTEIN"/>
    <property type="match status" value="1"/>
</dbReference>
<dbReference type="InterPro" id="IPR003995">
    <property type="entry name" value="RTX_toxin_determinant-A"/>
</dbReference>
<dbReference type="InterPro" id="IPR011042">
    <property type="entry name" value="6-blade_b-propeller_TolB-like"/>
</dbReference>
<keyword evidence="3" id="KW-0677">Repeat</keyword>
<evidence type="ECO:0000313" key="9">
    <source>
        <dbReference type="Proteomes" id="UP001464891"/>
    </source>
</evidence>
<gene>
    <name evidence="8" type="ORF">NC998_23955</name>
</gene>
<evidence type="ECO:0000256" key="1">
    <source>
        <dbReference type="ARBA" id="ARBA00004370"/>
    </source>
</evidence>
<evidence type="ECO:0000256" key="4">
    <source>
        <dbReference type="ARBA" id="ARBA00023026"/>
    </source>
</evidence>
<evidence type="ECO:0000256" key="2">
    <source>
        <dbReference type="ARBA" id="ARBA00022656"/>
    </source>
</evidence>
<feature type="region of interest" description="Disordered" evidence="6">
    <location>
        <begin position="287"/>
        <end position="320"/>
    </location>
</feature>
<dbReference type="SUPFAM" id="SSF50969">
    <property type="entry name" value="YVTN repeat-like/Quinoprotein amine dehydrogenase"/>
    <property type="match status" value="1"/>
</dbReference>
<dbReference type="InterPro" id="IPR011044">
    <property type="entry name" value="Quino_amine_DH_bsu"/>
</dbReference>
<keyword evidence="9" id="KW-1185">Reference proteome</keyword>
<comment type="subcellular location">
    <subcellularLocation>
        <location evidence="1">Membrane</location>
    </subcellularLocation>
</comment>
<sequence length="1409" mass="150233">MTSSEAIRFATFNASLNRNSVGQLITDLSTPNNTQAKTIAEIIQRVNPDVVLVNEFDYDAGNQAADLFRQNYLSVSQNGVNPVDYPYYYVAPSNTGIPSGFDLNNNGAIAGGDDALGFGAFPGQFGMVVYSKYPIATEQVRTFQNFLWKDMPGALLPDDPTTPTPNDWYSPEELEIFRLSSKSHWDVPIEVDGETIHVLASHPTPPVFDGAEDRNGKRNHDEIRFWADYITPGKGDYIYDDQGNGGGLASGSRFVIMGDQNADPFDGDSVDFAIQQLLENPLVNTSVTPSSAGGPDAAARQGGANTTHQGNPAFDTADFADTTPGNLRADYVLPSTNLEIKDAGVFWPPGEDPLFPLVGNFNPNVPGGFPSSDHRLVWTDVAIAPNIDRQSVTEIEFLGEVTFPTNFTFAGTQVGGLSGITYDVEKQVYYSISDDRSQFNPARFYTLQIDLSDGRLNTGDLTFQDVTTLTDANGNPFAALSIDLEGIGLTDEGTVYISSEGEANPVAGRVTNPFVNEFDLATGKQLSTLPIPDKFLPSTPFQDLNGDGAITNADQPFTPTKGIRNNLAFESLTITPDRHFLYTATENALAQDGAAAGLGVASPSRILKYDLTTGQPVGEFVYITDPVEVESVPAGQFKTNGLVDLLALDNTGTLLSLERSFSTGVGNSIKLYQVQLQGATDVSSVDSLTGLEVNPVAQKSLLLDFADLGLTLDNIEGITLGDTLPDGRRSLIVVSDNNFSSTQFTQVLAFAIDTETTPGVTPVVETPPVVDLDEPPNNQQPGDADDPAIYVHPTDAAQSLVIGTLKDGGLSVYDLNGQILQTILPGEPGDVRYNNVDLMYGFKVGGQKVDLAIASDRENDTLAIYQVNPTTRQLADITSNQIPASIFGIDDGEQTAYGLATYTSPFSGKSYVFVSQRENSQVAQLELIDDGAGGVSAKVVRTLTVPIPAGGELEDAQVEGMVADRELGYLYVGQENGGIFKFSAEPTSGTTGTLIEAVKPNGSILEADVEGLTIYYADNGTGYLLASSQGDSTYAVFSREGNNDYLGSFAVGSSNGVDSVEESDGADIINVPLGPQFPFGLLAVQDGNNDPAVAINDEGEIENASSNFKFIPWQNVATAFPEFLKIDTTSFDPRNPAAFATGGNNSFAIALGDTKTILNFGGIGKNTRPSASAIAEVDTLKFDGESLTARNLLLTQQDTDLVISFVGDDQTQVTLKNFRLEDLENLSKLGNLLFNAQNAVRDSFDVFDVNSQRRTIFNRNSVTFLNDLGNRVRGFNGSKDVINGQGGSDRLEGLSGDDLLRGGDGDDTLLGGHGNDILIGGAGLDQLTGGRGRDQFELVASEGIDTITNFEIGRDLLRFSGGTTPAQVAIAQGVGARLNDTVISIAGQETAMLLGIQVSDINSNSLIFA</sequence>
<dbReference type="Pfam" id="PF00353">
    <property type="entry name" value="HemolysinCabind"/>
    <property type="match status" value="1"/>
</dbReference>
<dbReference type="InterPro" id="IPR036691">
    <property type="entry name" value="Endo/exonu/phosph_ase_sf"/>
</dbReference>
<dbReference type="Gene3D" id="3.60.10.10">
    <property type="entry name" value="Endonuclease/exonuclease/phosphatase"/>
    <property type="match status" value="1"/>
</dbReference>
<dbReference type="SUPFAM" id="SSF51120">
    <property type="entry name" value="beta-Roll"/>
    <property type="match status" value="1"/>
</dbReference>
<dbReference type="InterPro" id="IPR027372">
    <property type="entry name" value="Phytase-like_dom"/>
</dbReference>
<reference evidence="8 9" key="1">
    <citation type="submission" date="2022-04" db="EMBL/GenBank/DDBJ databases">
        <title>Positive selection, recombination, and allopatry shape intraspecific diversity of widespread and dominant cyanobacteria.</title>
        <authorList>
            <person name="Wei J."/>
            <person name="Shu W."/>
            <person name="Hu C."/>
        </authorList>
    </citation>
    <scope>NUCLEOTIDE SEQUENCE [LARGE SCALE GENOMIC DNA]</scope>
    <source>
        <strain evidence="8 9">GB2-A4</strain>
    </source>
</reference>
<dbReference type="SUPFAM" id="SSF50956">
    <property type="entry name" value="Thermostable phytase (3-phytase)"/>
    <property type="match status" value="1"/>
</dbReference>